<feature type="binding site" evidence="8">
    <location>
        <position position="130"/>
    </location>
    <ligand>
        <name>Mg(2+)</name>
        <dbReference type="ChEBI" id="CHEBI:18420"/>
        <label>2</label>
    </ligand>
</feature>
<dbReference type="Pfam" id="PF00586">
    <property type="entry name" value="AIRS"/>
    <property type="match status" value="2"/>
</dbReference>
<dbReference type="SUPFAM" id="SSF55326">
    <property type="entry name" value="PurM N-terminal domain-like"/>
    <property type="match status" value="2"/>
</dbReference>
<feature type="domain" description="Phosphoribosylformylglycinamidine synthase linker" evidence="11">
    <location>
        <begin position="22"/>
        <end position="61"/>
    </location>
</feature>
<feature type="domain" description="PurM-like C-terminal" evidence="10">
    <location>
        <begin position="589"/>
        <end position="724"/>
    </location>
</feature>
<dbReference type="InterPro" id="IPR036921">
    <property type="entry name" value="PurM-like_N_sf"/>
</dbReference>
<dbReference type="InterPro" id="IPR016188">
    <property type="entry name" value="PurM-like_N"/>
</dbReference>
<comment type="caution">
    <text evidence="8">Lacks conserved residue(s) required for the propagation of feature annotation.</text>
</comment>
<evidence type="ECO:0000259" key="9">
    <source>
        <dbReference type="Pfam" id="PF00586"/>
    </source>
</evidence>
<dbReference type="PIRSF" id="PIRSF001587">
    <property type="entry name" value="FGAM_synthase_II"/>
    <property type="match status" value="1"/>
</dbReference>
<feature type="binding site" evidence="8">
    <location>
        <position position="104"/>
    </location>
    <ligand>
        <name>ATP</name>
        <dbReference type="ChEBI" id="CHEBI:30616"/>
    </ligand>
</feature>
<dbReference type="InterPro" id="IPR010918">
    <property type="entry name" value="PurM-like_C_dom"/>
</dbReference>
<dbReference type="GO" id="GO:0000287">
    <property type="term" value="F:magnesium ion binding"/>
    <property type="evidence" value="ECO:0007669"/>
    <property type="project" value="UniProtKB-UniRule"/>
</dbReference>
<feature type="active site" description="Proton acceptor" evidence="8">
    <location>
        <position position="108"/>
    </location>
</feature>
<keyword evidence="3 8" id="KW-0479">Metal-binding</keyword>
<keyword evidence="4 8" id="KW-0547">Nucleotide-binding</keyword>
<keyword evidence="7 8" id="KW-0460">Magnesium</keyword>
<feature type="binding site" evidence="8">
    <location>
        <position position="282"/>
    </location>
    <ligand>
        <name>Mg(2+)</name>
        <dbReference type="ChEBI" id="CHEBI:18420"/>
        <label>2</label>
    </ligand>
</feature>
<evidence type="ECO:0000313" key="13">
    <source>
        <dbReference type="Proteomes" id="UP000557899"/>
    </source>
</evidence>
<dbReference type="HAMAP" id="MF_00420">
    <property type="entry name" value="PurL_2"/>
    <property type="match status" value="1"/>
</dbReference>
<feature type="binding site" evidence="8">
    <location>
        <position position="546"/>
    </location>
    <ligand>
        <name>ATP</name>
        <dbReference type="ChEBI" id="CHEBI:30616"/>
    </ligand>
</feature>
<evidence type="ECO:0000256" key="7">
    <source>
        <dbReference type="ARBA" id="ARBA00022842"/>
    </source>
</evidence>
<evidence type="ECO:0000256" key="5">
    <source>
        <dbReference type="ARBA" id="ARBA00022755"/>
    </source>
</evidence>
<keyword evidence="1 8" id="KW-0963">Cytoplasm</keyword>
<dbReference type="EC" id="6.3.5.3" evidence="8"/>
<dbReference type="CDD" id="cd02203">
    <property type="entry name" value="PurL_repeat1"/>
    <property type="match status" value="1"/>
</dbReference>
<dbReference type="UniPathway" id="UPA00074">
    <property type="reaction ID" value="UER00128"/>
</dbReference>
<accession>A0A7X6PLF7</accession>
<comment type="similarity">
    <text evidence="8">Belongs to the FGAMS family.</text>
</comment>
<evidence type="ECO:0000259" key="10">
    <source>
        <dbReference type="Pfam" id="PF02769"/>
    </source>
</evidence>
<feature type="binding site" evidence="8">
    <location>
        <position position="549"/>
    </location>
    <ligand>
        <name>substrate</name>
    </ligand>
</feature>
<feature type="binding site" evidence="8">
    <location>
        <begin position="326"/>
        <end position="328"/>
    </location>
    <ligand>
        <name>substrate</name>
    </ligand>
</feature>
<evidence type="ECO:0000259" key="11">
    <source>
        <dbReference type="Pfam" id="PF18072"/>
    </source>
</evidence>
<dbReference type="GO" id="GO:0005524">
    <property type="term" value="F:ATP binding"/>
    <property type="evidence" value="ECO:0007669"/>
    <property type="project" value="UniProtKB-UniRule"/>
</dbReference>
<feature type="binding site" evidence="8">
    <location>
        <position position="509"/>
    </location>
    <ligand>
        <name>ATP</name>
        <dbReference type="ChEBI" id="CHEBI:30616"/>
    </ligand>
</feature>
<feature type="active site" evidence="8">
    <location>
        <position position="57"/>
    </location>
</feature>
<feature type="binding site" evidence="8">
    <location>
        <position position="129"/>
    </location>
    <ligand>
        <name>substrate</name>
    </ligand>
</feature>
<reference evidence="12 13" key="1">
    <citation type="journal article" date="2020" name="Biotechnol. Biofuels">
        <title>New insights from the biogas microbiome by comprehensive genome-resolved metagenomics of nearly 1600 species originating from multiple anaerobic digesters.</title>
        <authorList>
            <person name="Campanaro S."/>
            <person name="Treu L."/>
            <person name="Rodriguez-R L.M."/>
            <person name="Kovalovszki A."/>
            <person name="Ziels R.M."/>
            <person name="Maus I."/>
            <person name="Zhu X."/>
            <person name="Kougias P.G."/>
            <person name="Basile A."/>
            <person name="Luo G."/>
            <person name="Schluter A."/>
            <person name="Konstantinidis K.T."/>
            <person name="Angelidaki I."/>
        </authorList>
    </citation>
    <scope>NUCLEOTIDE SEQUENCE [LARGE SCALE GENOMIC DNA]</scope>
    <source>
        <strain evidence="12">AS15tlH2ME_198</strain>
    </source>
</reference>
<evidence type="ECO:0000256" key="1">
    <source>
        <dbReference type="ARBA" id="ARBA00022490"/>
    </source>
</evidence>
<dbReference type="GO" id="GO:0006189">
    <property type="term" value="P:'de novo' IMP biosynthetic process"/>
    <property type="evidence" value="ECO:0007669"/>
    <property type="project" value="UniProtKB-UniRule"/>
</dbReference>
<dbReference type="PANTHER" id="PTHR43555">
    <property type="entry name" value="PHOSPHORIBOSYLFORMYLGLYCINAMIDINE SYNTHASE SUBUNIT PURL"/>
    <property type="match status" value="1"/>
</dbReference>
<name>A0A7X6PLF7_9CORY</name>
<comment type="function">
    <text evidence="8">Part of the phosphoribosylformylglycinamidine synthase complex involved in the purines biosynthetic pathway. Catalyzes the ATP-dependent conversion of formylglycinamide ribonucleotide (FGAR) and glutamine to yield formylglycinamidine ribonucleotide (FGAM) and glutamate. The FGAM synthase complex is composed of three subunits. PurQ produces an ammonia molecule by converting glutamine to glutamate. PurL transfers the ammonia molecule to FGAR to form FGAM in an ATP-dependent manner. PurS interacts with PurQ and PurL and is thought to assist in the transfer of the ammonia molecule from PurQ to PurL.</text>
</comment>
<gene>
    <name evidence="8 12" type="primary">purL</name>
    <name evidence="12" type="ORF">GX859_01530</name>
</gene>
<dbReference type="CDD" id="cd02204">
    <property type="entry name" value="PurL_repeat2"/>
    <property type="match status" value="1"/>
</dbReference>
<comment type="subcellular location">
    <subcellularLocation>
        <location evidence="8">Cytoplasm</location>
    </subcellularLocation>
</comment>
<dbReference type="NCBIfam" id="NF002290">
    <property type="entry name" value="PRK01213.1"/>
    <property type="match status" value="1"/>
</dbReference>
<feature type="binding site" evidence="8">
    <location>
        <position position="254"/>
    </location>
    <ligand>
        <name>substrate</name>
    </ligand>
</feature>
<dbReference type="GO" id="GO:0005737">
    <property type="term" value="C:cytoplasm"/>
    <property type="evidence" value="ECO:0007669"/>
    <property type="project" value="UniProtKB-SubCell"/>
</dbReference>
<evidence type="ECO:0000256" key="2">
    <source>
        <dbReference type="ARBA" id="ARBA00022598"/>
    </source>
</evidence>
<feature type="binding site" evidence="8">
    <location>
        <position position="60"/>
    </location>
    <ligand>
        <name>ATP</name>
        <dbReference type="ChEBI" id="CHEBI:30616"/>
    </ligand>
</feature>
<dbReference type="Proteomes" id="UP000557899">
    <property type="component" value="Unassembled WGS sequence"/>
</dbReference>
<dbReference type="AlphaFoldDB" id="A0A7X6PLF7"/>
<evidence type="ECO:0000256" key="3">
    <source>
        <dbReference type="ARBA" id="ARBA00022723"/>
    </source>
</evidence>
<proteinExistence type="inferred from homology"/>
<dbReference type="Gene3D" id="3.90.650.10">
    <property type="entry name" value="PurM-like C-terminal domain"/>
    <property type="match status" value="2"/>
</dbReference>
<dbReference type="SUPFAM" id="SSF56042">
    <property type="entry name" value="PurM C-terminal domain-like"/>
    <property type="match status" value="2"/>
</dbReference>
<keyword evidence="2 8" id="KW-0436">Ligase</keyword>
<dbReference type="GO" id="GO:0004642">
    <property type="term" value="F:phosphoribosylformylglycinamidine synthase activity"/>
    <property type="evidence" value="ECO:0007669"/>
    <property type="project" value="UniProtKB-UniRule"/>
</dbReference>
<evidence type="ECO:0000256" key="8">
    <source>
        <dbReference type="HAMAP-Rule" id="MF_00420"/>
    </source>
</evidence>
<comment type="subunit">
    <text evidence="8">Monomer. Part of the FGAM synthase complex composed of 1 PurL, 1 PurQ and 2 PurS subunits.</text>
</comment>
<dbReference type="EMBL" id="JAAZHI010000031">
    <property type="protein sequence ID" value="NLA54971.1"/>
    <property type="molecule type" value="Genomic_DNA"/>
</dbReference>
<comment type="caution">
    <text evidence="12">The sequence shown here is derived from an EMBL/GenBank/DDBJ whole genome shotgun (WGS) entry which is preliminary data.</text>
</comment>
<feature type="binding site" evidence="8">
    <location>
        <position position="547"/>
    </location>
    <ligand>
        <name>Mg(2+)</name>
        <dbReference type="ChEBI" id="CHEBI:18420"/>
        <label>1</label>
    </ligand>
</feature>
<feature type="domain" description="PurM-like N-terminal" evidence="9">
    <location>
        <begin position="87"/>
        <end position="201"/>
    </location>
</feature>
<dbReference type="PANTHER" id="PTHR43555:SF1">
    <property type="entry name" value="PHOSPHORIBOSYLFORMYLGLYCINAMIDINE SYNTHASE SUBUNIT PURL"/>
    <property type="match status" value="1"/>
</dbReference>
<keyword evidence="6 8" id="KW-0067">ATP-binding</keyword>
<protein>
    <recommendedName>
        <fullName evidence="8">Phosphoribosylformylglycinamidine synthase subunit PurL</fullName>
        <shortName evidence="8">FGAM synthase</shortName>
        <ecNumber evidence="8">6.3.5.3</ecNumber>
    </recommendedName>
    <alternativeName>
        <fullName evidence="8">Formylglycinamide ribonucleotide amidotransferase subunit II</fullName>
        <shortName evidence="8">FGAR amidotransferase II</shortName>
        <shortName evidence="8">FGAR-AT II</shortName>
    </alternativeName>
    <alternativeName>
        <fullName evidence="8">Glutamine amidotransferase PurL</fullName>
    </alternativeName>
    <alternativeName>
        <fullName evidence="8">Phosphoribosylformylglycinamidine synthase subunit II</fullName>
    </alternativeName>
</protein>
<dbReference type="InterPro" id="IPR010074">
    <property type="entry name" value="PRibForGlyAmidine_synth_PurL"/>
</dbReference>
<sequence>MTVHNDTVDAALETPELEQPWEELGLKEDEYEKIKGILGRRPTDAELTTYSVMWSEHCSYKSSKVHLRYFGETTTPEMASKILAGIGENAGVVDIGGGDAVTFRVESHNSPSFVEPYQGAATGIGGIVRDIMAMGARPIAVMDQLRFGPADAADTSRVLPGVVAGIGGYGNSLGLPNIGGETIFDEAYLGNPLVNALCVGTLKVEDLKLAFASGAGNKVMLFGSRTGLDGIGGVSVLGSANFEEGEERKLPAVQVGDPFAEKVLIECCLELYDAGVVVGIQDLGGGGLACATSELAAAGDGGMRVNLDNVPLRAENMTAAEILASESQERMCAIVTPENVEKFKAICDKWEVTCAEIGEVTDEPDRLLVVHNGEVVMDAPPSTIDEGPVYQRPYARPEWQDELQQYVPVERPEDLKQALIDMVSSPHLCSRDFITEQFDRYVRGNTVKAKYSDAGVLRINEETSRGVAVSADASGRYTKLDPNTGTRLALAEAYRNVAVTGARPVAVTNCLNYGSPENPDVMWQFRESVHGLADGAKELNIPVSGGNVSFYNQTGDTPILPTPVVGVLGVIEDVHDAIAHDLGTVEEKEVLILLGETFDEFGGSIWQKISGGGLNGMPPKVDLANEERLADFFVGNRDVTASHDLSEGGLAQAVVEMAFRAPGGVALDLSGVHEDEFVALFSESASRALVATTADKVDAVLARAAEFGVPAVRIGETTEARELTFGDVTVDLDELKDAWKATLPNLFGHAVGANAVVE</sequence>
<dbReference type="InterPro" id="IPR041609">
    <property type="entry name" value="PurL_linker"/>
</dbReference>
<dbReference type="Gene3D" id="3.30.1330.10">
    <property type="entry name" value="PurM-like, N-terminal domain"/>
    <property type="match status" value="2"/>
</dbReference>
<organism evidence="12 13">
    <name type="scientific">Corynebacterium humireducens</name>
    <dbReference type="NCBI Taxonomy" id="1223514"/>
    <lineage>
        <taxon>Bacteria</taxon>
        <taxon>Bacillati</taxon>
        <taxon>Actinomycetota</taxon>
        <taxon>Actinomycetes</taxon>
        <taxon>Mycobacteriales</taxon>
        <taxon>Corynebacteriaceae</taxon>
        <taxon>Corynebacterium</taxon>
    </lineage>
</organism>
<evidence type="ECO:0000256" key="4">
    <source>
        <dbReference type="ARBA" id="ARBA00022741"/>
    </source>
</evidence>
<keyword evidence="5 8" id="KW-0658">Purine biosynthesis</keyword>
<dbReference type="InterPro" id="IPR036676">
    <property type="entry name" value="PurM-like_C_sf"/>
</dbReference>
<evidence type="ECO:0000313" key="12">
    <source>
        <dbReference type="EMBL" id="NLA54971.1"/>
    </source>
</evidence>
<comment type="pathway">
    <text evidence="8">Purine metabolism; IMP biosynthesis via de novo pathway; 5-amino-1-(5-phospho-D-ribosyl)imidazole from N(2)-formyl-N(1)-(5-phospho-D-ribosyl)glycinamide: step 1/2.</text>
</comment>
<feature type="domain" description="PurM-like C-terminal" evidence="10">
    <location>
        <begin position="215"/>
        <end position="365"/>
    </location>
</feature>
<dbReference type="Pfam" id="PF02769">
    <property type="entry name" value="AIRS_C"/>
    <property type="match status" value="2"/>
</dbReference>
<dbReference type="FunFam" id="3.30.1330.10:FF:000004">
    <property type="entry name" value="Phosphoribosylformylglycinamidine synthase subunit PurL"/>
    <property type="match status" value="1"/>
</dbReference>
<feature type="binding site" evidence="8">
    <location>
        <position position="106"/>
    </location>
    <ligand>
        <name>Mg(2+)</name>
        <dbReference type="ChEBI" id="CHEBI:18420"/>
        <label>1</label>
    </ligand>
</feature>
<comment type="catalytic activity">
    <reaction evidence="8">
        <text>N(2)-formyl-N(1)-(5-phospho-beta-D-ribosyl)glycinamide + L-glutamine + ATP + H2O = 2-formamido-N(1)-(5-O-phospho-beta-D-ribosyl)acetamidine + L-glutamate + ADP + phosphate + H(+)</text>
        <dbReference type="Rhea" id="RHEA:17129"/>
        <dbReference type="ChEBI" id="CHEBI:15377"/>
        <dbReference type="ChEBI" id="CHEBI:15378"/>
        <dbReference type="ChEBI" id="CHEBI:29985"/>
        <dbReference type="ChEBI" id="CHEBI:30616"/>
        <dbReference type="ChEBI" id="CHEBI:43474"/>
        <dbReference type="ChEBI" id="CHEBI:58359"/>
        <dbReference type="ChEBI" id="CHEBI:147286"/>
        <dbReference type="ChEBI" id="CHEBI:147287"/>
        <dbReference type="ChEBI" id="CHEBI:456216"/>
        <dbReference type="EC" id="6.3.5.3"/>
    </reaction>
</comment>
<dbReference type="Pfam" id="PF18072">
    <property type="entry name" value="FGAR-AT_linker"/>
    <property type="match status" value="1"/>
</dbReference>
<dbReference type="NCBIfam" id="TIGR01736">
    <property type="entry name" value="FGAM_synth_II"/>
    <property type="match status" value="1"/>
</dbReference>
<feature type="domain" description="PurM-like N-terminal" evidence="9">
    <location>
        <begin position="452"/>
        <end position="570"/>
    </location>
</feature>
<evidence type="ECO:0000256" key="6">
    <source>
        <dbReference type="ARBA" id="ARBA00022840"/>
    </source>
</evidence>